<dbReference type="InterPro" id="IPR047867">
    <property type="entry name" value="Ribosomal_uL22_bac/org-type"/>
</dbReference>
<dbReference type="Pfam" id="PF00237">
    <property type="entry name" value="Ribosomal_L22"/>
    <property type="match status" value="1"/>
</dbReference>
<reference evidence="11 12" key="1">
    <citation type="journal article" date="2024" name="BMC Genomics">
        <title>De novo assembly and annotation of Popillia japonica's genome with initial clues to its potential as an invasive pest.</title>
        <authorList>
            <person name="Cucini C."/>
            <person name="Boschi S."/>
            <person name="Funari R."/>
            <person name="Cardaioli E."/>
            <person name="Iannotti N."/>
            <person name="Marturano G."/>
            <person name="Paoli F."/>
            <person name="Bruttini M."/>
            <person name="Carapelli A."/>
            <person name="Frati F."/>
            <person name="Nardi F."/>
        </authorList>
    </citation>
    <scope>NUCLEOTIDE SEQUENCE [LARGE SCALE GENOMIC DNA]</scope>
    <source>
        <strain evidence="11">DMR45628</strain>
    </source>
</reference>
<gene>
    <name evidence="11" type="ORF">QE152_g25867</name>
</gene>
<comment type="subcellular location">
    <subcellularLocation>
        <location evidence="1">Mitochondrion</location>
    </subcellularLocation>
</comment>
<evidence type="ECO:0000256" key="2">
    <source>
        <dbReference type="ARBA" id="ARBA00009451"/>
    </source>
</evidence>
<dbReference type="PANTHER" id="PTHR13501">
    <property type="entry name" value="CHLOROPLAST 50S RIBOSOMAL PROTEIN L22-RELATED"/>
    <property type="match status" value="1"/>
</dbReference>
<evidence type="ECO:0000256" key="8">
    <source>
        <dbReference type="ARBA" id="ARBA00035506"/>
    </source>
</evidence>
<proteinExistence type="inferred from homology"/>
<dbReference type="InterPro" id="IPR001063">
    <property type="entry name" value="Ribosomal_uL22"/>
</dbReference>
<keyword evidence="3" id="KW-0809">Transit peptide</keyword>
<dbReference type="FunFam" id="3.90.470.10:FF:000009">
    <property type="entry name" value="39S ribosomal protein L22, mitochondrial"/>
    <property type="match status" value="1"/>
</dbReference>
<sequence length="210" mass="24420">MTLCNYNRVLLSKIDRFLGLTVFECNKLHTSSALSAIATTQNPRGWLKYNKKVYPPQKLGEEPRPAFVCHQKCNIKYSPWKMWYIASMVRGMSVDEAIKQLKFTLKKGAKDVRETIEEAKELAVKHHNVEFGSNLWVAESFVGKGPVIKGMRRHGRMRFGVVEYFHCHYFVRLEEGAPPENYYQNTAKAPSEQLQNWLDNMRHRKIINSL</sequence>
<keyword evidence="6 10" id="KW-0687">Ribonucleoprotein</keyword>
<accession>A0AAW1K0J6</accession>
<evidence type="ECO:0000256" key="7">
    <source>
        <dbReference type="ARBA" id="ARBA00035286"/>
    </source>
</evidence>
<evidence type="ECO:0000256" key="6">
    <source>
        <dbReference type="ARBA" id="ARBA00023274"/>
    </source>
</evidence>
<dbReference type="PANTHER" id="PTHR13501:SF8">
    <property type="entry name" value="LARGE RIBOSOMAL SUBUNIT PROTEIN UL22M"/>
    <property type="match status" value="1"/>
</dbReference>
<comment type="similarity">
    <text evidence="2 10">Belongs to the universal ribosomal protein uL22 family.</text>
</comment>
<dbReference type="GO" id="GO:0003735">
    <property type="term" value="F:structural constituent of ribosome"/>
    <property type="evidence" value="ECO:0007669"/>
    <property type="project" value="InterPro"/>
</dbReference>
<name>A0AAW1K0J6_POPJA</name>
<dbReference type="GO" id="GO:0005762">
    <property type="term" value="C:mitochondrial large ribosomal subunit"/>
    <property type="evidence" value="ECO:0007669"/>
    <property type="project" value="TreeGrafter"/>
</dbReference>
<evidence type="ECO:0000313" key="12">
    <source>
        <dbReference type="Proteomes" id="UP001458880"/>
    </source>
</evidence>
<evidence type="ECO:0000256" key="5">
    <source>
        <dbReference type="ARBA" id="ARBA00023128"/>
    </source>
</evidence>
<protein>
    <recommendedName>
        <fullName evidence="7">Large ribosomal subunit protein uL22m</fullName>
    </recommendedName>
    <alternativeName>
        <fullName evidence="8">39S ribosomal protein L22, mitochondrial</fullName>
    </alternativeName>
</protein>
<dbReference type="GO" id="GO:0006412">
    <property type="term" value="P:translation"/>
    <property type="evidence" value="ECO:0007669"/>
    <property type="project" value="InterPro"/>
</dbReference>
<comment type="caution">
    <text evidence="11">The sequence shown here is derived from an EMBL/GenBank/DDBJ whole genome shotgun (WGS) entry which is preliminary data.</text>
</comment>
<evidence type="ECO:0000256" key="4">
    <source>
        <dbReference type="ARBA" id="ARBA00022980"/>
    </source>
</evidence>
<dbReference type="Gene3D" id="3.90.470.10">
    <property type="entry name" value="Ribosomal protein L22/L17"/>
    <property type="match status" value="1"/>
</dbReference>
<dbReference type="SUPFAM" id="SSF54843">
    <property type="entry name" value="Ribosomal protein L22"/>
    <property type="match status" value="1"/>
</dbReference>
<evidence type="ECO:0000256" key="10">
    <source>
        <dbReference type="RuleBase" id="RU004005"/>
    </source>
</evidence>
<dbReference type="AlphaFoldDB" id="A0AAW1K0J6"/>
<evidence type="ECO:0000256" key="1">
    <source>
        <dbReference type="ARBA" id="ARBA00004173"/>
    </source>
</evidence>
<dbReference type="Proteomes" id="UP001458880">
    <property type="component" value="Unassembled WGS sequence"/>
</dbReference>
<evidence type="ECO:0000313" key="11">
    <source>
        <dbReference type="EMBL" id="KAK9710708.1"/>
    </source>
</evidence>
<evidence type="ECO:0000256" key="9">
    <source>
        <dbReference type="ARBA" id="ARBA00038782"/>
    </source>
</evidence>
<dbReference type="EMBL" id="JASPKY010000289">
    <property type="protein sequence ID" value="KAK9710708.1"/>
    <property type="molecule type" value="Genomic_DNA"/>
</dbReference>
<organism evidence="11 12">
    <name type="scientific">Popillia japonica</name>
    <name type="common">Japanese beetle</name>
    <dbReference type="NCBI Taxonomy" id="7064"/>
    <lineage>
        <taxon>Eukaryota</taxon>
        <taxon>Metazoa</taxon>
        <taxon>Ecdysozoa</taxon>
        <taxon>Arthropoda</taxon>
        <taxon>Hexapoda</taxon>
        <taxon>Insecta</taxon>
        <taxon>Pterygota</taxon>
        <taxon>Neoptera</taxon>
        <taxon>Endopterygota</taxon>
        <taxon>Coleoptera</taxon>
        <taxon>Polyphaga</taxon>
        <taxon>Scarabaeiformia</taxon>
        <taxon>Scarabaeidae</taxon>
        <taxon>Rutelinae</taxon>
        <taxon>Popillia</taxon>
    </lineage>
</organism>
<comment type="subunit">
    <text evidence="9">Component of the mitochondrial ribosome large subunit (39S) which comprises a 16S rRNA and about 50 distinct proteins.</text>
</comment>
<evidence type="ECO:0000256" key="3">
    <source>
        <dbReference type="ARBA" id="ARBA00022946"/>
    </source>
</evidence>
<dbReference type="InterPro" id="IPR036394">
    <property type="entry name" value="Ribosomal_uL22_sf"/>
</dbReference>
<keyword evidence="4 10" id="KW-0689">Ribosomal protein</keyword>
<keyword evidence="12" id="KW-1185">Reference proteome</keyword>
<keyword evidence="5" id="KW-0496">Mitochondrion</keyword>